<keyword evidence="2" id="KW-1185">Reference proteome</keyword>
<sequence>MNWLFVNHFVISRNEKSNCKKLDSPLHFVPFKMKNTYLLLFLLVCSSAFSQENWSASLQTYQGAILPHSPNISHLITNKPSGFLFSVNHQVNGSKEWHHTYRFPEVGFSFHTQNNHNEMLGDLYGLYAHYNFYFLNRRLQFRVGQGVSYATNPFDKETNFRNVAYGSKFMPSTYFMLGYDQPRIWHNIGINAGLLFVHHSNATIKAPNTSTNTLGVNVGLTYHFSDEDQSGKANSFVDYPQQIRYNLLFRTGVHESHIIGMGQKPFYHITAIVEKPLNNYGAAQLGAEVFLSNSLKELIPFLATSFPEEGMDKNTDWKRVGVFAGYEWYLNKLTAEGNIGYYVHDEYKKNGSLYQRLGLRYYVTPNVFAAMALKTHFAKAEAFEVGLGYKL</sequence>
<dbReference type="SUPFAM" id="SSF56925">
    <property type="entry name" value="OMPA-like"/>
    <property type="match status" value="1"/>
</dbReference>
<dbReference type="Gene3D" id="2.40.160.20">
    <property type="match status" value="1"/>
</dbReference>
<dbReference type="Proteomes" id="UP000199036">
    <property type="component" value="Unassembled WGS sequence"/>
</dbReference>
<proteinExistence type="predicted"/>
<dbReference type="InterPro" id="IPR011250">
    <property type="entry name" value="OMP/PagP_B-barrel"/>
</dbReference>
<gene>
    <name evidence="1" type="ORF">SAMN05421741_10881</name>
</gene>
<organism evidence="1 2">
    <name type="scientific">Paenimyroides ummariense</name>
    <dbReference type="NCBI Taxonomy" id="913024"/>
    <lineage>
        <taxon>Bacteria</taxon>
        <taxon>Pseudomonadati</taxon>
        <taxon>Bacteroidota</taxon>
        <taxon>Flavobacteriia</taxon>
        <taxon>Flavobacteriales</taxon>
        <taxon>Flavobacteriaceae</taxon>
        <taxon>Paenimyroides</taxon>
    </lineage>
</organism>
<dbReference type="EMBL" id="FOVI01000008">
    <property type="protein sequence ID" value="SFN62987.1"/>
    <property type="molecule type" value="Genomic_DNA"/>
</dbReference>
<evidence type="ECO:0000313" key="2">
    <source>
        <dbReference type="Proteomes" id="UP000199036"/>
    </source>
</evidence>
<dbReference type="InterPro" id="IPR018550">
    <property type="entry name" value="Lipid-A_deacylase-rel"/>
</dbReference>
<dbReference type="AlphaFoldDB" id="A0A1I5AKM0"/>
<accession>A0A1I5AKM0</accession>
<dbReference type="STRING" id="913024.SAMN05421741_10881"/>
<reference evidence="2" key="1">
    <citation type="submission" date="2016-10" db="EMBL/GenBank/DDBJ databases">
        <authorList>
            <person name="Varghese N."/>
            <person name="Submissions S."/>
        </authorList>
    </citation>
    <scope>NUCLEOTIDE SEQUENCE [LARGE SCALE GENOMIC DNA]</scope>
    <source>
        <strain evidence="2">DS-12</strain>
    </source>
</reference>
<evidence type="ECO:0000313" key="1">
    <source>
        <dbReference type="EMBL" id="SFN62987.1"/>
    </source>
</evidence>
<name>A0A1I5AKM0_9FLAO</name>
<protein>
    <submittedName>
        <fullName evidence="1">Lipid A 3-O-deacylase (PagL)</fullName>
    </submittedName>
</protein>
<dbReference type="Pfam" id="PF09411">
    <property type="entry name" value="PagL"/>
    <property type="match status" value="1"/>
</dbReference>